<dbReference type="CDD" id="cd09869">
    <property type="entry name" value="PIN_GEN1"/>
    <property type="match status" value="1"/>
</dbReference>
<dbReference type="GO" id="GO:0006281">
    <property type="term" value="P:DNA repair"/>
    <property type="evidence" value="ECO:0007669"/>
    <property type="project" value="UniProtKB-KW"/>
</dbReference>
<reference evidence="17" key="2">
    <citation type="journal article" date="2024" name="Plant">
        <title>Genomic evolution and insights into agronomic trait innovations of Sesamum species.</title>
        <authorList>
            <person name="Miao H."/>
            <person name="Wang L."/>
            <person name="Qu L."/>
            <person name="Liu H."/>
            <person name="Sun Y."/>
            <person name="Le M."/>
            <person name="Wang Q."/>
            <person name="Wei S."/>
            <person name="Zheng Y."/>
            <person name="Lin W."/>
            <person name="Duan Y."/>
            <person name="Cao H."/>
            <person name="Xiong S."/>
            <person name="Wang X."/>
            <person name="Wei L."/>
            <person name="Li C."/>
            <person name="Ma Q."/>
            <person name="Ju M."/>
            <person name="Zhao R."/>
            <person name="Li G."/>
            <person name="Mu C."/>
            <person name="Tian Q."/>
            <person name="Mei H."/>
            <person name="Zhang T."/>
            <person name="Gao T."/>
            <person name="Zhang H."/>
        </authorList>
    </citation>
    <scope>NUCLEOTIDE SEQUENCE</scope>
    <source>
        <strain evidence="17">G01</strain>
    </source>
</reference>
<dbReference type="Gene3D" id="3.40.50.1010">
    <property type="entry name" value="5'-nuclease"/>
    <property type="match status" value="1"/>
</dbReference>
<dbReference type="CDD" id="cd09900">
    <property type="entry name" value="H3TH_XPG-like"/>
    <property type="match status" value="1"/>
</dbReference>
<evidence type="ECO:0000256" key="7">
    <source>
        <dbReference type="ARBA" id="ARBA00022801"/>
    </source>
</evidence>
<evidence type="ECO:0000256" key="10">
    <source>
        <dbReference type="ARBA" id="ARBA00023242"/>
    </source>
</evidence>
<dbReference type="SMART" id="SM00484">
    <property type="entry name" value="XPGI"/>
    <property type="match status" value="1"/>
</dbReference>
<dbReference type="InterPro" id="IPR057340">
    <property type="entry name" value="Chromo_SEND1"/>
</dbReference>
<evidence type="ECO:0000256" key="11">
    <source>
        <dbReference type="ARBA" id="ARBA00038112"/>
    </source>
</evidence>
<dbReference type="GO" id="GO:0005634">
    <property type="term" value="C:nucleus"/>
    <property type="evidence" value="ECO:0007669"/>
    <property type="project" value="UniProtKB-SubCell"/>
</dbReference>
<comment type="caution">
    <text evidence="17">The sequence shown here is derived from an EMBL/GenBank/DDBJ whole genome shotgun (WGS) entry which is preliminary data.</text>
</comment>
<keyword evidence="8" id="KW-0460">Magnesium</keyword>
<evidence type="ECO:0000256" key="2">
    <source>
        <dbReference type="ARBA" id="ARBA00004123"/>
    </source>
</evidence>
<keyword evidence="10" id="KW-0539">Nucleus</keyword>
<dbReference type="AlphaFoldDB" id="A0AAW2LH57"/>
<gene>
    <name evidence="17" type="ORF">Sangu_2191200</name>
</gene>
<dbReference type="PANTHER" id="PTHR11081:SF54">
    <property type="entry name" value="SINGLE-STRAND DNA ENDONUCLEASE 1"/>
    <property type="match status" value="1"/>
</dbReference>
<dbReference type="FunFam" id="3.40.50.1010:FF:000030">
    <property type="entry name" value="flap endonuclease GEN-like 2"/>
    <property type="match status" value="1"/>
</dbReference>
<evidence type="ECO:0000259" key="16">
    <source>
        <dbReference type="SMART" id="SM00485"/>
    </source>
</evidence>
<comment type="subcellular location">
    <subcellularLocation>
        <location evidence="2">Nucleus</location>
    </subcellularLocation>
</comment>
<dbReference type="PRINTS" id="PR00853">
    <property type="entry name" value="XPGRADSUPER"/>
</dbReference>
<dbReference type="Pfam" id="PF00752">
    <property type="entry name" value="XPG_N"/>
    <property type="match status" value="1"/>
</dbReference>
<dbReference type="Pfam" id="PF25386">
    <property type="entry name" value="Chromo_SEND1"/>
    <property type="match status" value="1"/>
</dbReference>
<evidence type="ECO:0000259" key="15">
    <source>
        <dbReference type="SMART" id="SM00484"/>
    </source>
</evidence>
<feature type="domain" description="XPG-I" evidence="15">
    <location>
        <begin position="129"/>
        <end position="199"/>
    </location>
</feature>
<dbReference type="InterPro" id="IPR029060">
    <property type="entry name" value="PIN-like_dom_sf"/>
</dbReference>
<evidence type="ECO:0000256" key="8">
    <source>
        <dbReference type="ARBA" id="ARBA00022842"/>
    </source>
</evidence>
<evidence type="ECO:0000256" key="9">
    <source>
        <dbReference type="ARBA" id="ARBA00023204"/>
    </source>
</evidence>
<dbReference type="GO" id="GO:0003677">
    <property type="term" value="F:DNA binding"/>
    <property type="evidence" value="ECO:0007669"/>
    <property type="project" value="InterPro"/>
</dbReference>
<keyword evidence="5 17" id="KW-0255">Endonuclease</keyword>
<dbReference type="InterPro" id="IPR008918">
    <property type="entry name" value="HhH2"/>
</dbReference>
<dbReference type="SMART" id="SM00279">
    <property type="entry name" value="HhH2"/>
    <property type="match status" value="1"/>
</dbReference>
<dbReference type="InterPro" id="IPR036279">
    <property type="entry name" value="5-3_exonuclease_C_sf"/>
</dbReference>
<dbReference type="EMBL" id="JACGWK010000014">
    <property type="protein sequence ID" value="KAL0317769.1"/>
    <property type="molecule type" value="Genomic_DNA"/>
</dbReference>
<dbReference type="SUPFAM" id="SSF47807">
    <property type="entry name" value="5' to 3' exonuclease, C-terminal subdomain"/>
    <property type="match status" value="1"/>
</dbReference>
<evidence type="ECO:0000256" key="12">
    <source>
        <dbReference type="ARBA" id="ARBA00072248"/>
    </source>
</evidence>
<sequence length="644" mass="71630">MGVKNLWDILESCKKTLPLHYLQNKRVCVDLSCWMVQLQNVNKSHCPMNDKLYLKGLFHRLRALIALNCSLIFVTDGAIPAIKLSTYRRRLNAGNEAIQDAGNSRTVSVKRNKGSEFSCMIKEAKFLGVALGIPCLDGIEEAEAQCALLNSESLCDGCFTSDSDAFLFGARTVYRDICLGDGGYVVCYEMDDIERQLGFGRNSLITLAILLGSDYTQGVRGFGPESACQIVKSIGDSAVLQRFASEGLSIAKKQKSSKKKGQTCKDMKNNADSERDFNGSECDLPIDNKFLQVINAYLMPKCHSADSGAVHRVLALYPSNRSQLHQICAQFFDWPPEKTDVKVHQSRTSSSSETKTISSEVGKIMKNPFCLVLHLSLLKDCVFMAYTDAYILPKIAERNLRRFANLRSTSLELGLHLPINEIPVKCPISSIIKQRKFQGKDYFEVSWEDMAGLKASAVPADLVESACPEKIVEFHKRKAEKQKAARRSRPTKADKRAAEMKEIEEKLQKLLLEIEQESTTASNSVSLGALMPQKIPTNVHVDLDDRRLCLNAEVVPMSQEGNDSSNRGSSGSGFYSTASASLETEIIDLVSPPPRVHTHEVLKCQEVRNIDVIELSDTDDASPEHARKARELRLFMASIRDENL</sequence>
<dbReference type="GO" id="GO:0017108">
    <property type="term" value="F:5'-flap endonuclease activity"/>
    <property type="evidence" value="ECO:0007669"/>
    <property type="project" value="TreeGrafter"/>
</dbReference>
<organism evidence="17">
    <name type="scientific">Sesamum angustifolium</name>
    <dbReference type="NCBI Taxonomy" id="2727405"/>
    <lineage>
        <taxon>Eukaryota</taxon>
        <taxon>Viridiplantae</taxon>
        <taxon>Streptophyta</taxon>
        <taxon>Embryophyta</taxon>
        <taxon>Tracheophyta</taxon>
        <taxon>Spermatophyta</taxon>
        <taxon>Magnoliopsida</taxon>
        <taxon>eudicotyledons</taxon>
        <taxon>Gunneridae</taxon>
        <taxon>Pentapetalae</taxon>
        <taxon>asterids</taxon>
        <taxon>lamiids</taxon>
        <taxon>Lamiales</taxon>
        <taxon>Pedaliaceae</taxon>
        <taxon>Sesamum</taxon>
    </lineage>
</organism>
<evidence type="ECO:0000256" key="4">
    <source>
        <dbReference type="ARBA" id="ARBA00022723"/>
    </source>
</evidence>
<evidence type="ECO:0000256" key="3">
    <source>
        <dbReference type="ARBA" id="ARBA00022722"/>
    </source>
</evidence>
<reference evidence="17" key="1">
    <citation type="submission" date="2020-06" db="EMBL/GenBank/DDBJ databases">
        <authorList>
            <person name="Li T."/>
            <person name="Hu X."/>
            <person name="Zhang T."/>
            <person name="Song X."/>
            <person name="Zhang H."/>
            <person name="Dai N."/>
            <person name="Sheng W."/>
            <person name="Hou X."/>
            <person name="Wei L."/>
        </authorList>
    </citation>
    <scope>NUCLEOTIDE SEQUENCE</scope>
    <source>
        <strain evidence="17">G01</strain>
        <tissue evidence="17">Leaf</tissue>
    </source>
</reference>
<keyword evidence="3" id="KW-0540">Nuclease</keyword>
<evidence type="ECO:0000313" key="17">
    <source>
        <dbReference type="EMBL" id="KAL0317769.1"/>
    </source>
</evidence>
<dbReference type="PANTHER" id="PTHR11081">
    <property type="entry name" value="FLAP ENDONUCLEASE FAMILY MEMBER"/>
    <property type="match status" value="1"/>
</dbReference>
<keyword evidence="14" id="KW-0175">Coiled coil</keyword>
<name>A0AAW2LH57_9LAMI</name>
<proteinExistence type="inferred from homology"/>
<dbReference type="FunFam" id="1.10.150.20:FF:000030">
    <property type="entry name" value="Flap endonuclease GEN-like 1"/>
    <property type="match status" value="1"/>
</dbReference>
<dbReference type="InterPro" id="IPR016197">
    <property type="entry name" value="Chromo-like_dom_sf"/>
</dbReference>
<evidence type="ECO:0000256" key="1">
    <source>
        <dbReference type="ARBA" id="ARBA00001946"/>
    </source>
</evidence>
<evidence type="ECO:0000256" key="6">
    <source>
        <dbReference type="ARBA" id="ARBA00022763"/>
    </source>
</evidence>
<accession>A0AAW2LH57</accession>
<dbReference type="Pfam" id="PF00867">
    <property type="entry name" value="XPG_I"/>
    <property type="match status" value="1"/>
</dbReference>
<evidence type="ECO:0000256" key="5">
    <source>
        <dbReference type="ARBA" id="ARBA00022759"/>
    </source>
</evidence>
<dbReference type="SMART" id="SM00485">
    <property type="entry name" value="XPGN"/>
    <property type="match status" value="1"/>
</dbReference>
<dbReference type="GO" id="GO:0046872">
    <property type="term" value="F:metal ion binding"/>
    <property type="evidence" value="ECO:0007669"/>
    <property type="project" value="UniProtKB-KW"/>
</dbReference>
<dbReference type="InterPro" id="IPR006086">
    <property type="entry name" value="XPG-I_dom"/>
</dbReference>
<dbReference type="CDD" id="cd14686">
    <property type="entry name" value="bZIP"/>
    <property type="match status" value="1"/>
</dbReference>
<evidence type="ECO:0000256" key="13">
    <source>
        <dbReference type="ARBA" id="ARBA00078231"/>
    </source>
</evidence>
<dbReference type="GO" id="GO:0009650">
    <property type="term" value="P:UV protection"/>
    <property type="evidence" value="ECO:0007669"/>
    <property type="project" value="UniProtKB-ARBA"/>
</dbReference>
<dbReference type="InterPro" id="IPR006084">
    <property type="entry name" value="XPG/Rad2"/>
</dbReference>
<keyword evidence="9" id="KW-0234">DNA repair</keyword>
<keyword evidence="7" id="KW-0378">Hydrolase</keyword>
<keyword evidence="6" id="KW-0227">DNA damage</keyword>
<evidence type="ECO:0000256" key="14">
    <source>
        <dbReference type="SAM" id="Coils"/>
    </source>
</evidence>
<keyword evidence="4" id="KW-0479">Metal-binding</keyword>
<feature type="coiled-coil region" evidence="14">
    <location>
        <begin position="493"/>
        <end position="520"/>
    </location>
</feature>
<feature type="domain" description="XPG N-terminal" evidence="16">
    <location>
        <begin position="1"/>
        <end position="97"/>
    </location>
</feature>
<protein>
    <recommendedName>
        <fullName evidence="12">Single-strand DNA endonuclease 1</fullName>
    </recommendedName>
    <alternativeName>
        <fullName evidence="13">Flap endonuclease GEN-like 2</fullName>
    </alternativeName>
</protein>
<dbReference type="SUPFAM" id="SSF54160">
    <property type="entry name" value="Chromo domain-like"/>
    <property type="match status" value="1"/>
</dbReference>
<dbReference type="InterPro" id="IPR006085">
    <property type="entry name" value="XPG_DNA_repair_N"/>
</dbReference>
<dbReference type="Gene3D" id="1.10.150.20">
    <property type="entry name" value="5' to 3' exonuclease, C-terminal subdomain"/>
    <property type="match status" value="1"/>
</dbReference>
<dbReference type="SUPFAM" id="SSF88723">
    <property type="entry name" value="PIN domain-like"/>
    <property type="match status" value="1"/>
</dbReference>
<comment type="similarity">
    <text evidence="11">Belongs to the XPG/RAD2 endonuclease family. GEN subfamily.</text>
</comment>
<comment type="cofactor">
    <cofactor evidence="1">
        <name>Mg(2+)</name>
        <dbReference type="ChEBI" id="CHEBI:18420"/>
    </cofactor>
</comment>